<evidence type="ECO:0000256" key="4">
    <source>
        <dbReference type="RuleBase" id="RU003690"/>
    </source>
</evidence>
<dbReference type="STRING" id="610380.E2BBV2"/>
<dbReference type="Gene3D" id="3.20.20.80">
    <property type="entry name" value="Glycosidases"/>
    <property type="match status" value="1"/>
</dbReference>
<dbReference type="OrthoDB" id="65569at2759"/>
<proteinExistence type="inferred from homology"/>
<protein>
    <submittedName>
        <fullName evidence="5">Lactase-phlorizin hydrolase</fullName>
    </submittedName>
</protein>
<evidence type="ECO:0000313" key="5">
    <source>
        <dbReference type="EMBL" id="EFN86878.1"/>
    </source>
</evidence>
<dbReference type="PANTHER" id="PTHR10353">
    <property type="entry name" value="GLYCOSYL HYDROLASE"/>
    <property type="match status" value="1"/>
</dbReference>
<evidence type="ECO:0000256" key="2">
    <source>
        <dbReference type="ARBA" id="ARBA00022801"/>
    </source>
</evidence>
<keyword evidence="6" id="KW-1185">Reference proteome</keyword>
<organism evidence="6">
    <name type="scientific">Harpegnathos saltator</name>
    <name type="common">Jerdon's jumping ant</name>
    <dbReference type="NCBI Taxonomy" id="610380"/>
    <lineage>
        <taxon>Eukaryota</taxon>
        <taxon>Metazoa</taxon>
        <taxon>Ecdysozoa</taxon>
        <taxon>Arthropoda</taxon>
        <taxon>Hexapoda</taxon>
        <taxon>Insecta</taxon>
        <taxon>Pterygota</taxon>
        <taxon>Neoptera</taxon>
        <taxon>Endopterygota</taxon>
        <taxon>Hymenoptera</taxon>
        <taxon>Apocrita</taxon>
        <taxon>Aculeata</taxon>
        <taxon>Formicoidea</taxon>
        <taxon>Formicidae</taxon>
        <taxon>Ponerinae</taxon>
        <taxon>Ponerini</taxon>
        <taxon>Harpegnathos</taxon>
    </lineage>
</organism>
<keyword evidence="3" id="KW-0326">Glycosidase</keyword>
<accession>E2BBV2</accession>
<evidence type="ECO:0000256" key="3">
    <source>
        <dbReference type="ARBA" id="ARBA00023295"/>
    </source>
</evidence>
<reference evidence="5 6" key="1">
    <citation type="journal article" date="2010" name="Science">
        <title>Genomic comparison of the ants Camponotus floridanus and Harpegnathos saltator.</title>
        <authorList>
            <person name="Bonasio R."/>
            <person name="Zhang G."/>
            <person name="Ye C."/>
            <person name="Mutti N.S."/>
            <person name="Fang X."/>
            <person name="Qin N."/>
            <person name="Donahue G."/>
            <person name="Yang P."/>
            <person name="Li Q."/>
            <person name="Li C."/>
            <person name="Zhang P."/>
            <person name="Huang Z."/>
            <person name="Berger S.L."/>
            <person name="Reinberg D."/>
            <person name="Wang J."/>
            <person name="Liebig J."/>
        </authorList>
    </citation>
    <scope>NUCLEOTIDE SEQUENCE [LARGE SCALE GENOMIC DNA]</scope>
    <source>
        <strain evidence="5 6">R22 G/1</strain>
    </source>
</reference>
<dbReference type="OMA" id="YLHLYYV"/>
<keyword evidence="2 5" id="KW-0378">Hydrolase</keyword>
<dbReference type="InParanoid" id="E2BBV2"/>
<dbReference type="PANTHER" id="PTHR10353:SF36">
    <property type="entry name" value="LP05116P"/>
    <property type="match status" value="1"/>
</dbReference>
<dbReference type="EMBL" id="GL447151">
    <property type="protein sequence ID" value="EFN86878.1"/>
    <property type="molecule type" value="Genomic_DNA"/>
</dbReference>
<evidence type="ECO:0000256" key="1">
    <source>
        <dbReference type="ARBA" id="ARBA00010838"/>
    </source>
</evidence>
<dbReference type="Proteomes" id="UP000008237">
    <property type="component" value="Unassembled WGS sequence"/>
</dbReference>
<dbReference type="GO" id="GO:0008422">
    <property type="term" value="F:beta-glucosidase activity"/>
    <property type="evidence" value="ECO:0007669"/>
    <property type="project" value="TreeGrafter"/>
</dbReference>
<dbReference type="Pfam" id="PF00232">
    <property type="entry name" value="Glyco_hydro_1"/>
    <property type="match status" value="1"/>
</dbReference>
<dbReference type="InterPro" id="IPR017853">
    <property type="entry name" value="GH"/>
</dbReference>
<dbReference type="InterPro" id="IPR001360">
    <property type="entry name" value="Glyco_hydro_1"/>
</dbReference>
<comment type="similarity">
    <text evidence="1 4">Belongs to the glycosyl hydrolase 1 family.</text>
</comment>
<dbReference type="AlphaFoldDB" id="E2BBV2"/>
<sequence length="358" mass="41062">MTPMVTLFQWDLPYNMQEMGGLTNPLFVNWFEQYARFVFSTFGHKVKFWMTINEPNSLCYGGYSYEFIPLLNLSGITDYLCGHHALLAHANVYHLYDREFRPSQNGKVGYNINVQLPVPLDPTSQDDINSTEDDYHWSINGLLHPIFSNAGDYPRIMKERIANYSSVQGFATSRLPSFTNEQINDIRGSADFLGLSYYTYDLIKAQVGKFVEMYDEDVGAAAPNGFQYKDAPQIFSKGIQRINNDYHPTIYITENGFPDAPLEDKAKITYLRGHLAEVLKAIKNGVDIRAYLVWSLLDTFQWQHGYRPKFGLFQVNFNDSNLIRTPRLSARYIAQVYKTRHLIDMSALNDLPSLSTTA</sequence>
<gene>
    <name evidence="5" type="ORF">EAI_01806</name>
</gene>
<name>E2BBV2_HARSA</name>
<evidence type="ECO:0000313" key="6">
    <source>
        <dbReference type="Proteomes" id="UP000008237"/>
    </source>
</evidence>
<dbReference type="SUPFAM" id="SSF51445">
    <property type="entry name" value="(Trans)glycosidases"/>
    <property type="match status" value="1"/>
</dbReference>
<dbReference type="PRINTS" id="PR00131">
    <property type="entry name" value="GLHYDRLASE1"/>
</dbReference>
<dbReference type="GO" id="GO:0005975">
    <property type="term" value="P:carbohydrate metabolic process"/>
    <property type="evidence" value="ECO:0007669"/>
    <property type="project" value="InterPro"/>
</dbReference>